<evidence type="ECO:0000313" key="2">
    <source>
        <dbReference type="EMBL" id="GBG66242.1"/>
    </source>
</evidence>
<dbReference type="Gramene" id="GBG66242">
    <property type="protein sequence ID" value="GBG66242"/>
    <property type="gene ID" value="CBR_g57844"/>
</dbReference>
<evidence type="ECO:0000313" key="3">
    <source>
        <dbReference type="Proteomes" id="UP000265515"/>
    </source>
</evidence>
<organism evidence="2 3">
    <name type="scientific">Chara braunii</name>
    <name type="common">Braun's stonewort</name>
    <dbReference type="NCBI Taxonomy" id="69332"/>
    <lineage>
        <taxon>Eukaryota</taxon>
        <taxon>Viridiplantae</taxon>
        <taxon>Streptophyta</taxon>
        <taxon>Charophyceae</taxon>
        <taxon>Charales</taxon>
        <taxon>Characeae</taxon>
        <taxon>Chara</taxon>
    </lineage>
</organism>
<feature type="compositionally biased region" description="Polar residues" evidence="1">
    <location>
        <begin position="209"/>
        <end position="219"/>
    </location>
</feature>
<accession>A0A388K852</accession>
<feature type="region of interest" description="Disordered" evidence="1">
    <location>
        <begin position="143"/>
        <end position="169"/>
    </location>
</feature>
<keyword evidence="3" id="KW-1185">Reference proteome</keyword>
<proteinExistence type="predicted"/>
<feature type="region of interest" description="Disordered" evidence="1">
    <location>
        <begin position="282"/>
        <end position="316"/>
    </location>
</feature>
<protein>
    <submittedName>
        <fullName evidence="2">Uncharacterized protein</fullName>
    </submittedName>
</protein>
<name>A0A388K852_CHABU</name>
<dbReference type="EMBL" id="BFEA01000071">
    <property type="protein sequence ID" value="GBG66242.1"/>
    <property type="molecule type" value="Genomic_DNA"/>
</dbReference>
<comment type="caution">
    <text evidence="2">The sequence shown here is derived from an EMBL/GenBank/DDBJ whole genome shotgun (WGS) entry which is preliminary data.</text>
</comment>
<evidence type="ECO:0000256" key="1">
    <source>
        <dbReference type="SAM" id="MobiDB-lite"/>
    </source>
</evidence>
<reference evidence="2 3" key="1">
    <citation type="journal article" date="2018" name="Cell">
        <title>The Chara Genome: Secondary Complexity and Implications for Plant Terrestrialization.</title>
        <authorList>
            <person name="Nishiyama T."/>
            <person name="Sakayama H."/>
            <person name="Vries J.D."/>
            <person name="Buschmann H."/>
            <person name="Saint-Marcoux D."/>
            <person name="Ullrich K.K."/>
            <person name="Haas F.B."/>
            <person name="Vanderstraeten L."/>
            <person name="Becker D."/>
            <person name="Lang D."/>
            <person name="Vosolsobe S."/>
            <person name="Rombauts S."/>
            <person name="Wilhelmsson P.K.I."/>
            <person name="Janitza P."/>
            <person name="Kern R."/>
            <person name="Heyl A."/>
            <person name="Rumpler F."/>
            <person name="Villalobos L.I.A.C."/>
            <person name="Clay J.M."/>
            <person name="Skokan R."/>
            <person name="Toyoda A."/>
            <person name="Suzuki Y."/>
            <person name="Kagoshima H."/>
            <person name="Schijlen E."/>
            <person name="Tajeshwar N."/>
            <person name="Catarino B."/>
            <person name="Hetherington A.J."/>
            <person name="Saltykova A."/>
            <person name="Bonnot C."/>
            <person name="Breuninger H."/>
            <person name="Symeonidi A."/>
            <person name="Radhakrishnan G.V."/>
            <person name="Van Nieuwerburgh F."/>
            <person name="Deforce D."/>
            <person name="Chang C."/>
            <person name="Karol K.G."/>
            <person name="Hedrich R."/>
            <person name="Ulvskov P."/>
            <person name="Glockner G."/>
            <person name="Delwiche C.F."/>
            <person name="Petrasek J."/>
            <person name="Van de Peer Y."/>
            <person name="Friml J."/>
            <person name="Beilby M."/>
            <person name="Dolan L."/>
            <person name="Kohara Y."/>
            <person name="Sugano S."/>
            <person name="Fujiyama A."/>
            <person name="Delaux P.-M."/>
            <person name="Quint M."/>
            <person name="TheiBen G."/>
            <person name="Hagemann M."/>
            <person name="Harholt J."/>
            <person name="Dunand C."/>
            <person name="Zachgo S."/>
            <person name="Langdale J."/>
            <person name="Maumus F."/>
            <person name="Straeten D.V.D."/>
            <person name="Gould S.B."/>
            <person name="Rensing S.A."/>
        </authorList>
    </citation>
    <scope>NUCLEOTIDE SEQUENCE [LARGE SCALE GENOMIC DNA]</scope>
    <source>
        <strain evidence="2 3">S276</strain>
    </source>
</reference>
<sequence>MYGRRNARAAPRRGHWSNCERYWTNMSGSGQPNGQYNPPPPGMYPNVQQPNQVAIPPSSGPGGVNVGYQAQPPVAQWNALVWPGPWQVAGPWAMPPAQVPLAQPAQPLIVQPPPAAAAPVAVPVAAIPAIPPANGQLLTSNHPSVQNAHSEENRPMAAGKGPSANAFPGPGNRAYFTKEYMDLLEEIKTTKVLDGAKKRIAVNRRSAGLQISGNSGESHTGQHRSNEKSDEMKVWVSSTLRDSLKLITKKLEEVDAKASVTASEKEELIRLRAEKAALEKAACGKAKESSSEKRKRATVAPGVPTVQAGVPQRVVL</sequence>
<gene>
    <name evidence="2" type="ORF">CBR_g57844</name>
</gene>
<dbReference type="AlphaFoldDB" id="A0A388K852"/>
<feature type="region of interest" description="Disordered" evidence="1">
    <location>
        <begin position="207"/>
        <end position="233"/>
    </location>
</feature>
<feature type="compositionally biased region" description="Basic and acidic residues" evidence="1">
    <location>
        <begin position="224"/>
        <end position="233"/>
    </location>
</feature>
<dbReference type="Proteomes" id="UP000265515">
    <property type="component" value="Unassembled WGS sequence"/>
</dbReference>